<proteinExistence type="predicted"/>
<dbReference type="RefSeq" id="WP_008975809.1">
    <property type="nucleotide sequence ID" value="NZ_AP031411.1"/>
</dbReference>
<comment type="caution">
    <text evidence="2">The sequence shown here is derived from an EMBL/GenBank/DDBJ whole genome shotgun (WGS) entry which is preliminary data.</text>
</comment>
<accession>A0A4R3JR81</accession>
<evidence type="ECO:0000313" key="3">
    <source>
        <dbReference type="Proteomes" id="UP000294613"/>
    </source>
</evidence>
<dbReference type="EMBL" id="BHEO01000008">
    <property type="protein sequence ID" value="GBU06004.1"/>
    <property type="molecule type" value="Genomic_DNA"/>
</dbReference>
<dbReference type="Gene3D" id="1.10.287.4300">
    <property type="entry name" value="Stage III sporulation protein AH-like"/>
    <property type="match status" value="1"/>
</dbReference>
<dbReference type="EMBL" id="SLZV01000003">
    <property type="protein sequence ID" value="TCS69584.1"/>
    <property type="molecule type" value="Genomic_DNA"/>
</dbReference>
<dbReference type="AlphaFoldDB" id="A0A4R3JR81"/>
<dbReference type="GeneID" id="97506929"/>
<evidence type="ECO:0000313" key="4">
    <source>
        <dbReference type="Proteomes" id="UP000702954"/>
    </source>
</evidence>
<dbReference type="InterPro" id="IPR024232">
    <property type="entry name" value="SpoIIIAH"/>
</dbReference>
<dbReference type="Proteomes" id="UP000702954">
    <property type="component" value="Unassembled WGS sequence"/>
</dbReference>
<keyword evidence="4" id="KW-1185">Reference proteome</keyword>
<name>A0A4R3JR81_9FIRM</name>
<reference evidence="1 4" key="1">
    <citation type="journal article" date="2018" name="Int. J. Syst. Evol. Microbiol.">
        <title>Draft Genome Sequence of Faecalimonas umbilicata JCM 30896T, an Acetate-Producing Bacterium Isolated from Human Feces.</title>
        <authorList>
            <person name="Sakamoto M."/>
            <person name="Ikeyama N."/>
            <person name="Yuki M."/>
            <person name="Ohkuma M."/>
        </authorList>
    </citation>
    <scope>NUCLEOTIDE SEQUENCE [LARGE SCALE GENOMIC DNA]</scope>
    <source>
        <strain evidence="1 4">EGH7</strain>
    </source>
</reference>
<dbReference type="Proteomes" id="UP000294613">
    <property type="component" value="Unassembled WGS sequence"/>
</dbReference>
<evidence type="ECO:0000313" key="2">
    <source>
        <dbReference type="EMBL" id="TCS69584.1"/>
    </source>
</evidence>
<dbReference type="Pfam" id="PF12685">
    <property type="entry name" value="SpoIIIAH"/>
    <property type="match status" value="1"/>
</dbReference>
<sequence>MKKLFKKNQVIIATLAVMIAVAGYLNYSGKLFGGAEGKETSGELANKELLDISEQELAETAGDIESTDKEAALEDSVDGTPGEAVLTSGEANKVVAEAKVSREQVRAKNKETLQAIIDNAEIGEEQKQQAVNEMIQLTDLSEKEVAVETLLASKGFSETVVNLTVDSADVVVSNADLTDANRAQIEDIVTRKTGIAPQNIVITPIHSGEEEAKAEEK</sequence>
<dbReference type="InterPro" id="IPR038503">
    <property type="entry name" value="SpoIIIAH_sf"/>
</dbReference>
<evidence type="ECO:0000313" key="1">
    <source>
        <dbReference type="EMBL" id="GBU06004.1"/>
    </source>
</evidence>
<organism evidence="2 3">
    <name type="scientific">Faecalimonas umbilicata</name>
    <dbReference type="NCBI Taxonomy" id="1912855"/>
    <lineage>
        <taxon>Bacteria</taxon>
        <taxon>Bacillati</taxon>
        <taxon>Bacillota</taxon>
        <taxon>Clostridia</taxon>
        <taxon>Lachnospirales</taxon>
        <taxon>Lachnospiraceae</taxon>
        <taxon>Faecalimonas</taxon>
    </lineage>
</organism>
<reference evidence="2 3" key="2">
    <citation type="submission" date="2019-03" db="EMBL/GenBank/DDBJ databases">
        <title>Genomic Encyclopedia of Type Strains, Phase IV (KMG-IV): sequencing the most valuable type-strain genomes for metagenomic binning, comparative biology and taxonomic classification.</title>
        <authorList>
            <person name="Goeker M."/>
        </authorList>
    </citation>
    <scope>NUCLEOTIDE SEQUENCE [LARGE SCALE GENOMIC DNA]</scope>
    <source>
        <strain evidence="2 3">DSM 103426</strain>
    </source>
</reference>
<gene>
    <name evidence="2" type="ORF">EDD74_10334</name>
    <name evidence="1" type="ORF">FAEUMB_25450</name>
</gene>
<protein>
    <submittedName>
        <fullName evidence="2">Stage III sporulation protein AH</fullName>
    </submittedName>
</protein>